<reference evidence="1 2" key="1">
    <citation type="submission" date="2014-04" db="EMBL/GenBank/DDBJ databases">
        <title>Draft genome sequence of Hydrogenovibrio marinus MH-110, a model organism for aerobic H2 metabolism.</title>
        <authorList>
            <person name="Cha H.J."/>
            <person name="Jo B.H."/>
            <person name="Hwang B.H."/>
        </authorList>
    </citation>
    <scope>NUCLEOTIDE SEQUENCE [LARGE SCALE GENOMIC DNA]</scope>
    <source>
        <strain evidence="1 2">MH-110</strain>
    </source>
</reference>
<organism evidence="1 2">
    <name type="scientific">Hydrogenovibrio marinus</name>
    <dbReference type="NCBI Taxonomy" id="28885"/>
    <lineage>
        <taxon>Bacteria</taxon>
        <taxon>Pseudomonadati</taxon>
        <taxon>Pseudomonadota</taxon>
        <taxon>Gammaproteobacteria</taxon>
        <taxon>Thiotrichales</taxon>
        <taxon>Piscirickettsiaceae</taxon>
        <taxon>Hydrogenovibrio</taxon>
    </lineage>
</organism>
<dbReference type="PANTHER" id="PTHR37550:SF3">
    <property type="entry name" value="ANTITOXIN VAPB1"/>
    <property type="match status" value="1"/>
</dbReference>
<dbReference type="EMBL" id="JMIU01000001">
    <property type="protein sequence ID" value="KDN96526.1"/>
    <property type="molecule type" value="Genomic_DNA"/>
</dbReference>
<dbReference type="AlphaFoldDB" id="A0A067A1N0"/>
<evidence type="ECO:0000313" key="2">
    <source>
        <dbReference type="Proteomes" id="UP000027341"/>
    </source>
</evidence>
<dbReference type="InterPro" id="IPR037914">
    <property type="entry name" value="SpoVT-AbrB_sf"/>
</dbReference>
<dbReference type="STRING" id="28885.EI16_09710"/>
<sequence>MINATVFENNKTQAVRLPVAVRFPDSVKKVVVRVVGKERIISPLKNTWDSFFLNPETSVSDDFLNERAEQTEALRESFDD</sequence>
<dbReference type="InterPro" id="IPR047976">
    <property type="entry name" value="Anti_VapB2-like"/>
</dbReference>
<keyword evidence="2" id="KW-1185">Reference proteome</keyword>
<gene>
    <name evidence="1" type="ORF">EI16_09710</name>
</gene>
<dbReference type="SUPFAM" id="SSF89447">
    <property type="entry name" value="AbrB/MazE/MraZ-like"/>
    <property type="match status" value="1"/>
</dbReference>
<dbReference type="Proteomes" id="UP000027341">
    <property type="component" value="Unassembled WGS sequence"/>
</dbReference>
<proteinExistence type="predicted"/>
<dbReference type="InterPro" id="IPR051734">
    <property type="entry name" value="VapB_TA_antitoxins"/>
</dbReference>
<name>A0A067A1N0_HYDMR</name>
<dbReference type="NCBIfam" id="NF040493">
    <property type="entry name" value="TA_anti_VapB"/>
    <property type="match status" value="1"/>
</dbReference>
<dbReference type="RefSeq" id="WP_029912860.1">
    <property type="nucleotide sequence ID" value="NZ_AP020335.1"/>
</dbReference>
<dbReference type="PANTHER" id="PTHR37550">
    <property type="entry name" value="ANTITOXIN VAPB1"/>
    <property type="match status" value="1"/>
</dbReference>
<evidence type="ECO:0000313" key="1">
    <source>
        <dbReference type="EMBL" id="KDN96526.1"/>
    </source>
</evidence>
<dbReference type="Gene3D" id="2.10.260.10">
    <property type="match status" value="1"/>
</dbReference>
<comment type="caution">
    <text evidence="1">The sequence shown here is derived from an EMBL/GenBank/DDBJ whole genome shotgun (WGS) entry which is preliminary data.</text>
</comment>
<accession>A0A067A1N0</accession>
<protein>
    <submittedName>
        <fullName evidence="1">Antitoxin</fullName>
    </submittedName>
</protein>